<proteinExistence type="predicted"/>
<dbReference type="SUPFAM" id="SSF53800">
    <property type="entry name" value="Chelatase"/>
    <property type="match status" value="1"/>
</dbReference>
<dbReference type="InterPro" id="IPR050963">
    <property type="entry name" value="Sirohydro_Cobaltochel/CbiX"/>
</dbReference>
<dbReference type="OrthoDB" id="7345302at2"/>
<dbReference type="GO" id="GO:0016829">
    <property type="term" value="F:lyase activity"/>
    <property type="evidence" value="ECO:0007669"/>
    <property type="project" value="InterPro"/>
</dbReference>
<evidence type="ECO:0000313" key="1">
    <source>
        <dbReference type="EMBL" id="SDD89492.1"/>
    </source>
</evidence>
<keyword evidence="2" id="KW-1185">Reference proteome</keyword>
<dbReference type="CDD" id="cd03416">
    <property type="entry name" value="CbiX_SirB_N"/>
    <property type="match status" value="1"/>
</dbReference>
<dbReference type="InterPro" id="IPR002762">
    <property type="entry name" value="CbiX-like"/>
</dbReference>
<organism evidence="1 2">
    <name type="scientific">Prauserella marina</name>
    <dbReference type="NCBI Taxonomy" id="530584"/>
    <lineage>
        <taxon>Bacteria</taxon>
        <taxon>Bacillati</taxon>
        <taxon>Actinomycetota</taxon>
        <taxon>Actinomycetes</taxon>
        <taxon>Pseudonocardiales</taxon>
        <taxon>Pseudonocardiaceae</taxon>
        <taxon>Prauserella</taxon>
    </lineage>
</organism>
<accession>A0A222VK99</accession>
<sequence>MIVLAAHGTRDPDGAVAVDLLADGVRASGIDVRVAYADVRPPGIATVLGSLEGPSVVVPAFLAPGYHVREDIPASIAEGKRHPVALAKPLGPAPELLTALDDRLRCAGHRREDAVVLAAAGSRDPLALAAIDDVELAFGAMLGKPVVLGFAAPALRGQLSVAEAVERARAGKRRVAVASWLLAPGVFHRRVAESGAEVVAGPLCTATGAHPLVTALVVRRYAEAQVQLTRDPV</sequence>
<dbReference type="EMBL" id="FMZE01000014">
    <property type="protein sequence ID" value="SDD89492.1"/>
    <property type="molecule type" value="Genomic_DNA"/>
</dbReference>
<dbReference type="PANTHER" id="PTHR33542:SF5">
    <property type="entry name" value="FERROCHELATASE CHE1"/>
    <property type="match status" value="1"/>
</dbReference>
<dbReference type="RefSeq" id="WP_091810340.1">
    <property type="nucleotide sequence ID" value="NZ_CP016353.1"/>
</dbReference>
<dbReference type="PANTHER" id="PTHR33542">
    <property type="entry name" value="SIROHYDROCHLORIN FERROCHELATASE, CHLOROPLASTIC"/>
    <property type="match status" value="1"/>
</dbReference>
<dbReference type="Pfam" id="PF01903">
    <property type="entry name" value="CbiX"/>
    <property type="match status" value="1"/>
</dbReference>
<reference evidence="1 2" key="1">
    <citation type="submission" date="2016-10" db="EMBL/GenBank/DDBJ databases">
        <authorList>
            <person name="de Groot N.N."/>
        </authorList>
    </citation>
    <scope>NUCLEOTIDE SEQUENCE [LARGE SCALE GENOMIC DNA]</scope>
    <source>
        <strain evidence="1 2">CGMCC 4.5506</strain>
    </source>
</reference>
<dbReference type="STRING" id="530584.SAMN05421630_11430"/>
<dbReference type="AlphaFoldDB" id="A0A222VK99"/>
<protein>
    <submittedName>
        <fullName evidence="1">Sirohydrochlorin ferrochelatase</fullName>
    </submittedName>
</protein>
<dbReference type="Gene3D" id="3.40.50.1400">
    <property type="match status" value="2"/>
</dbReference>
<name>A0A222VK99_9PSEU</name>
<evidence type="ECO:0000313" key="2">
    <source>
        <dbReference type="Proteomes" id="UP000199494"/>
    </source>
</evidence>
<dbReference type="KEGG" id="pmad:BAY61_04345"/>
<gene>
    <name evidence="1" type="ORF">SAMN05421630_11430</name>
</gene>
<dbReference type="Proteomes" id="UP000199494">
    <property type="component" value="Unassembled WGS sequence"/>
</dbReference>